<feature type="transmembrane region" description="Helical" evidence="1">
    <location>
        <begin position="154"/>
        <end position="174"/>
    </location>
</feature>
<dbReference type="EMBL" id="CP068046">
    <property type="protein sequence ID" value="QQR38499.1"/>
    <property type="molecule type" value="Genomic_DNA"/>
</dbReference>
<accession>A0ABX7C5K0</accession>
<feature type="transmembrane region" description="Helical" evidence="1">
    <location>
        <begin position="389"/>
        <end position="411"/>
    </location>
</feature>
<evidence type="ECO:0000313" key="2">
    <source>
        <dbReference type="EMBL" id="QQR38499.1"/>
    </source>
</evidence>
<dbReference type="RefSeq" id="WP_201630963.1">
    <property type="nucleotide sequence ID" value="NZ_CP068046.1"/>
</dbReference>
<evidence type="ECO:0000256" key="1">
    <source>
        <dbReference type="SAM" id="Phobius"/>
    </source>
</evidence>
<keyword evidence="1" id="KW-0812">Transmembrane</keyword>
<gene>
    <name evidence="2" type="ORF">JI748_12030</name>
</gene>
<feature type="transmembrane region" description="Helical" evidence="1">
    <location>
        <begin position="26"/>
        <end position="50"/>
    </location>
</feature>
<keyword evidence="3" id="KW-1185">Reference proteome</keyword>
<evidence type="ECO:0000313" key="3">
    <source>
        <dbReference type="Proteomes" id="UP000595857"/>
    </source>
</evidence>
<dbReference type="PANTHER" id="PTHR34219:SF1">
    <property type="entry name" value="PEPSY DOMAIN-CONTAINING PROTEIN"/>
    <property type="match status" value="1"/>
</dbReference>
<organism evidence="2 3">
    <name type="scientific">Devosia rhizoryzae</name>
    <dbReference type="NCBI Taxonomy" id="2774137"/>
    <lineage>
        <taxon>Bacteria</taxon>
        <taxon>Pseudomonadati</taxon>
        <taxon>Pseudomonadota</taxon>
        <taxon>Alphaproteobacteria</taxon>
        <taxon>Hyphomicrobiales</taxon>
        <taxon>Devosiaceae</taxon>
        <taxon>Devosia</taxon>
    </lineage>
</organism>
<sequence length="472" mass="50760">MTISSAEGARQDSRASSRLYRAVWRWHFYAGLVVVPFFILLASTGMIMLYGNSVETMLGPRHLVGNAAAPVPIVEQAAAAAAALPGGNLTMYVEAPAPNLANKFMVAAEDGTHIVAVDPNDATVVADYRQDSVLFNWASKIHGTLLLGDFGDRVLEIAAGLGIVLLLTGLYMWWPRGARSWGKALLPRLTKSRALWRDLHMSTGFYFAIVLLFFLFTGLAWTGIWGTQIVQAWNTFPAEKLGAPVSDVTHASLNHGDEHDVPWTLEQTPMPVSAAHDHSAMGMDHSGMNMDMAAAGPVTLDTVAATAREIGFEGQFRVNLPADETGVFTISTDSNSGDSSNPFGDRTVHIDQYSGEVISEVAFADYGLGGKAMAAGIALHQGNLGWWNIALNLLFCSAIILMAVSGVVMWWKRRPKGKVAAPLYPKQYRAPLGVIIIALSVCVAFPLTGAAIVVFALIDLLLPRRLKETGAG</sequence>
<reference evidence="2 3" key="1">
    <citation type="submission" date="2021-01" db="EMBL/GenBank/DDBJ databases">
        <title>Genome seq and assembly of Devosia sp. LEGU1.</title>
        <authorList>
            <person name="Chhetri G."/>
        </authorList>
    </citation>
    <scope>NUCLEOTIDE SEQUENCE [LARGE SCALE GENOMIC DNA]</scope>
    <source>
        <strain evidence="2 3">LEGU1</strain>
    </source>
</reference>
<feature type="transmembrane region" description="Helical" evidence="1">
    <location>
        <begin position="203"/>
        <end position="224"/>
    </location>
</feature>
<keyword evidence="1" id="KW-0472">Membrane</keyword>
<dbReference type="Pfam" id="PF03929">
    <property type="entry name" value="PepSY_TM"/>
    <property type="match status" value="1"/>
</dbReference>
<dbReference type="PANTHER" id="PTHR34219">
    <property type="entry name" value="IRON-REGULATED INNER MEMBRANE PROTEIN-RELATED"/>
    <property type="match status" value="1"/>
</dbReference>
<dbReference type="Proteomes" id="UP000595857">
    <property type="component" value="Chromosome"/>
</dbReference>
<proteinExistence type="predicted"/>
<keyword evidence="1" id="KW-1133">Transmembrane helix</keyword>
<feature type="transmembrane region" description="Helical" evidence="1">
    <location>
        <begin position="432"/>
        <end position="458"/>
    </location>
</feature>
<name>A0ABX7C5K0_9HYPH</name>
<dbReference type="InterPro" id="IPR005625">
    <property type="entry name" value="PepSY-ass_TM"/>
</dbReference>
<protein>
    <submittedName>
        <fullName evidence="2">PepSY domain-containing protein</fullName>
    </submittedName>
</protein>